<dbReference type="InterPro" id="IPR036318">
    <property type="entry name" value="FAD-bd_PCMH-like_sf"/>
</dbReference>
<dbReference type="PANTHER" id="PTHR22777:SF32">
    <property type="entry name" value="UPF0053 INNER MEMBRANE PROTEIN YFJD"/>
    <property type="match status" value="1"/>
</dbReference>
<evidence type="ECO:0000256" key="9">
    <source>
        <dbReference type="PROSITE-ProRule" id="PRU00703"/>
    </source>
</evidence>
<dbReference type="PROSITE" id="PS51846">
    <property type="entry name" value="CNNM"/>
    <property type="match status" value="1"/>
</dbReference>
<evidence type="ECO:0000256" key="6">
    <source>
        <dbReference type="ARBA" id="ARBA00022989"/>
    </source>
</evidence>
<dbReference type="SMART" id="SM01091">
    <property type="entry name" value="CorC_HlyC"/>
    <property type="match status" value="1"/>
</dbReference>
<evidence type="ECO:0000259" key="14">
    <source>
        <dbReference type="PROSITE" id="PS51846"/>
    </source>
</evidence>
<feature type="domain" description="CNNM transmembrane" evidence="14">
    <location>
        <begin position="1"/>
        <end position="188"/>
    </location>
</feature>
<keyword evidence="6 10" id="KW-1133">Transmembrane helix</keyword>
<dbReference type="PROSITE" id="PS51371">
    <property type="entry name" value="CBS"/>
    <property type="match status" value="2"/>
</dbReference>
<feature type="transmembrane region" description="Helical" evidence="12">
    <location>
        <begin position="60"/>
        <end position="84"/>
    </location>
</feature>
<feature type="domain" description="CBS" evidence="13">
    <location>
        <begin position="267"/>
        <end position="330"/>
    </location>
</feature>
<dbReference type="SUPFAM" id="SSF54631">
    <property type="entry name" value="CBS-domain pair"/>
    <property type="match status" value="1"/>
</dbReference>
<reference evidence="15" key="2">
    <citation type="journal article" date="2021" name="PeerJ">
        <title>Extensive microbial diversity within the chicken gut microbiome revealed by metagenomics and culture.</title>
        <authorList>
            <person name="Gilroy R."/>
            <person name="Ravi A."/>
            <person name="Getino M."/>
            <person name="Pursley I."/>
            <person name="Horton D.L."/>
            <person name="Alikhan N.F."/>
            <person name="Baker D."/>
            <person name="Gharbi K."/>
            <person name="Hall N."/>
            <person name="Watson M."/>
            <person name="Adriaenssens E.M."/>
            <person name="Foster-Nyarko E."/>
            <person name="Jarju S."/>
            <person name="Secka A."/>
            <person name="Antonio M."/>
            <person name="Oren A."/>
            <person name="Chaudhuri R.R."/>
            <person name="La Ragione R."/>
            <person name="Hildebrand F."/>
            <person name="Pallen M.J."/>
        </authorList>
    </citation>
    <scope>NUCLEOTIDE SEQUENCE</scope>
    <source>
        <strain evidence="15">6276</strain>
    </source>
</reference>
<comment type="subcellular location">
    <subcellularLocation>
        <location evidence="1">Cell membrane</location>
        <topology evidence="1">Multi-pass membrane protein</topology>
    </subcellularLocation>
</comment>
<dbReference type="CDD" id="cd04590">
    <property type="entry name" value="CBS_pair_CorC_HlyC_assoc"/>
    <property type="match status" value="1"/>
</dbReference>
<dbReference type="PANTHER" id="PTHR22777">
    <property type="entry name" value="HEMOLYSIN-RELATED"/>
    <property type="match status" value="1"/>
</dbReference>
<evidence type="ECO:0000256" key="4">
    <source>
        <dbReference type="ARBA" id="ARBA00022692"/>
    </source>
</evidence>
<name>A0A9D1F1L3_9BACT</name>
<dbReference type="InterPro" id="IPR044751">
    <property type="entry name" value="Ion_transp-like_CBS"/>
</dbReference>
<evidence type="ECO:0000256" key="8">
    <source>
        <dbReference type="ARBA" id="ARBA00023136"/>
    </source>
</evidence>
<keyword evidence="7 9" id="KW-0129">CBS domain</keyword>
<dbReference type="Pfam" id="PF03471">
    <property type="entry name" value="CorC_HlyC"/>
    <property type="match status" value="1"/>
</dbReference>
<keyword evidence="3" id="KW-1003">Cell membrane</keyword>
<dbReference type="GO" id="GO:0050660">
    <property type="term" value="F:flavin adenine dinucleotide binding"/>
    <property type="evidence" value="ECO:0007669"/>
    <property type="project" value="InterPro"/>
</dbReference>
<dbReference type="InterPro" id="IPR000644">
    <property type="entry name" value="CBS_dom"/>
</dbReference>
<protein>
    <submittedName>
        <fullName evidence="15">HlyC/CorC family transporter</fullName>
    </submittedName>
</protein>
<keyword evidence="5" id="KW-0677">Repeat</keyword>
<dbReference type="Gene3D" id="3.30.465.10">
    <property type="match status" value="1"/>
</dbReference>
<dbReference type="Pfam" id="PF01595">
    <property type="entry name" value="CNNM"/>
    <property type="match status" value="1"/>
</dbReference>
<evidence type="ECO:0000259" key="13">
    <source>
        <dbReference type="PROSITE" id="PS51371"/>
    </source>
</evidence>
<dbReference type="GO" id="GO:0005886">
    <property type="term" value="C:plasma membrane"/>
    <property type="evidence" value="ECO:0007669"/>
    <property type="project" value="UniProtKB-SubCell"/>
</dbReference>
<dbReference type="Gene3D" id="3.10.580.10">
    <property type="entry name" value="CBS-domain"/>
    <property type="match status" value="1"/>
</dbReference>
<dbReference type="FunFam" id="3.10.580.10:FF:000002">
    <property type="entry name" value="Magnesium/cobalt efflux protein CorC"/>
    <property type="match status" value="1"/>
</dbReference>
<accession>A0A9D1F1L3</accession>
<dbReference type="InterPro" id="IPR046342">
    <property type="entry name" value="CBS_dom_sf"/>
</dbReference>
<reference evidence="15" key="1">
    <citation type="submission" date="2020-10" db="EMBL/GenBank/DDBJ databases">
        <authorList>
            <person name="Gilroy R."/>
        </authorList>
    </citation>
    <scope>NUCLEOTIDE SEQUENCE</scope>
    <source>
        <strain evidence="15">6276</strain>
    </source>
</reference>
<comment type="similarity">
    <text evidence="2">Belongs to the UPF0053 family.</text>
</comment>
<sequence>MGDSAPLWIAIILLLLLSGFFSSMETAYSCANKLKLKTMISNGNTRAVKVLRLAENYDSLISTILVGNNIVNITTSSLAGLLFVKIIADNASLAATVSTIVTTVAVLIFGEITPKMLAKVYPEKFSMAGYPVLMFFTYLLWPINMIFSGYKFILAKIFKLKNEEVVTEDEIMTMVEEAQEDGTLKQDETQMIRSVIEFDDLEVGDILIPRVNITAIDITTPINAIKDAFMQSGYSRFPVYKDTIDTIVGILHEKDFFTAFLNGSKSITTVLHKVTYTTEHIKISALLKQLQREKTHMAVVLDEYGGTLGIITMEDILEELVGEIWDEHDEEINYFKKISDDSEIVNAEADLSDFFEHYELDADEYEYDANTVSGWVIEQLGEIPSIGKSFIFKNISVEITKASVKKVLEIKVTRIPQEQDEKAETSDRKDKLDVKKSKTDSESSHKDLEV</sequence>
<evidence type="ECO:0000256" key="12">
    <source>
        <dbReference type="SAM" id="Phobius"/>
    </source>
</evidence>
<evidence type="ECO:0000313" key="15">
    <source>
        <dbReference type="EMBL" id="HIS37530.1"/>
    </source>
</evidence>
<dbReference type="EMBL" id="DVIU01000269">
    <property type="protein sequence ID" value="HIS37530.1"/>
    <property type="molecule type" value="Genomic_DNA"/>
</dbReference>
<evidence type="ECO:0000256" key="7">
    <source>
        <dbReference type="ARBA" id="ARBA00023122"/>
    </source>
</evidence>
<dbReference type="InterPro" id="IPR005170">
    <property type="entry name" value="Transptr-assoc_dom"/>
</dbReference>
<evidence type="ECO:0000256" key="11">
    <source>
        <dbReference type="SAM" id="MobiDB-lite"/>
    </source>
</evidence>
<evidence type="ECO:0000256" key="10">
    <source>
        <dbReference type="PROSITE-ProRule" id="PRU01193"/>
    </source>
</evidence>
<evidence type="ECO:0000313" key="16">
    <source>
        <dbReference type="Proteomes" id="UP000823928"/>
    </source>
</evidence>
<feature type="domain" description="CBS" evidence="13">
    <location>
        <begin position="207"/>
        <end position="266"/>
    </location>
</feature>
<evidence type="ECO:0000256" key="5">
    <source>
        <dbReference type="ARBA" id="ARBA00022737"/>
    </source>
</evidence>
<comment type="caution">
    <text evidence="15">The sequence shown here is derived from an EMBL/GenBank/DDBJ whole genome shotgun (WGS) entry which is preliminary data.</text>
</comment>
<evidence type="ECO:0000256" key="2">
    <source>
        <dbReference type="ARBA" id="ARBA00006337"/>
    </source>
</evidence>
<keyword evidence="8 10" id="KW-0472">Membrane</keyword>
<dbReference type="InterPro" id="IPR016169">
    <property type="entry name" value="FAD-bd_PCMH_sub2"/>
</dbReference>
<dbReference type="SUPFAM" id="SSF56176">
    <property type="entry name" value="FAD-binding/transporter-associated domain-like"/>
    <property type="match status" value="1"/>
</dbReference>
<keyword evidence="4 10" id="KW-0812">Transmembrane</keyword>
<organism evidence="15 16">
    <name type="scientific">Candidatus Scatousia excrementigallinarum</name>
    <dbReference type="NCBI Taxonomy" id="2840935"/>
    <lineage>
        <taxon>Bacteria</taxon>
        <taxon>Candidatus Scatousia</taxon>
    </lineage>
</organism>
<dbReference type="Pfam" id="PF00571">
    <property type="entry name" value="CBS"/>
    <property type="match status" value="2"/>
</dbReference>
<proteinExistence type="inferred from homology"/>
<dbReference type="AlphaFoldDB" id="A0A9D1F1L3"/>
<feature type="region of interest" description="Disordered" evidence="11">
    <location>
        <begin position="417"/>
        <end position="450"/>
    </location>
</feature>
<evidence type="ECO:0000256" key="3">
    <source>
        <dbReference type="ARBA" id="ARBA00022475"/>
    </source>
</evidence>
<evidence type="ECO:0000256" key="1">
    <source>
        <dbReference type="ARBA" id="ARBA00004651"/>
    </source>
</evidence>
<gene>
    <name evidence="15" type="ORF">IAC10_13070</name>
</gene>
<dbReference type="Proteomes" id="UP000823928">
    <property type="component" value="Unassembled WGS sequence"/>
</dbReference>
<feature type="transmembrane region" description="Helical" evidence="12">
    <location>
        <begin position="91"/>
        <end position="110"/>
    </location>
</feature>
<dbReference type="InterPro" id="IPR002550">
    <property type="entry name" value="CNNM"/>
</dbReference>
<feature type="transmembrane region" description="Helical" evidence="12">
    <location>
        <begin position="130"/>
        <end position="153"/>
    </location>
</feature>